<feature type="compositionally biased region" description="Polar residues" evidence="1">
    <location>
        <begin position="55"/>
        <end position="76"/>
    </location>
</feature>
<name>G0N7V0_CAEBE</name>
<sequence>MAKSRSKRVKPNTNQQQVKLCSLSVSEKEVEKQNSGPQQNVASEQKHYNFRTRPGQANSGNDTNKPPANAVENVQMTEVPANTGGSNSMVPGDDIVFLPPCTEFELQNRNITGSARRKAFQPRRYQWPAPVPSQQQNVVSEQKRYNFRTRPGQAHNGNETTKPPGNTVEDVQMKKLTANTNESNSMNPDGDIVFLPPYTEFEIQNRKITGSARRKAFQPRRYQWPAPVPKERYRYMRDPRDPFWKPINRRIPEYPLFSDLRQPFRTHPNGPYSSHVAFLHRVQRGRGRPRKN</sequence>
<dbReference type="InParanoid" id="G0N7V0"/>
<accession>G0N7V0</accession>
<dbReference type="HOGENOM" id="CLU_953868_0_0_1"/>
<keyword evidence="3" id="KW-1185">Reference proteome</keyword>
<feature type="region of interest" description="Disordered" evidence="1">
    <location>
        <begin position="1"/>
        <end position="91"/>
    </location>
</feature>
<protein>
    <submittedName>
        <fullName evidence="2">Uncharacterized protein</fullName>
    </submittedName>
</protein>
<evidence type="ECO:0000313" key="2">
    <source>
        <dbReference type="EMBL" id="EGT54856.1"/>
    </source>
</evidence>
<evidence type="ECO:0000256" key="1">
    <source>
        <dbReference type="SAM" id="MobiDB-lite"/>
    </source>
</evidence>
<organism evidence="3">
    <name type="scientific">Caenorhabditis brenneri</name>
    <name type="common">Nematode worm</name>
    <dbReference type="NCBI Taxonomy" id="135651"/>
    <lineage>
        <taxon>Eukaryota</taxon>
        <taxon>Metazoa</taxon>
        <taxon>Ecdysozoa</taxon>
        <taxon>Nematoda</taxon>
        <taxon>Chromadorea</taxon>
        <taxon>Rhabditida</taxon>
        <taxon>Rhabditina</taxon>
        <taxon>Rhabditomorpha</taxon>
        <taxon>Rhabditoidea</taxon>
        <taxon>Rhabditidae</taxon>
        <taxon>Peloderinae</taxon>
        <taxon>Caenorhabditis</taxon>
    </lineage>
</organism>
<dbReference type="Proteomes" id="UP000008068">
    <property type="component" value="Unassembled WGS sequence"/>
</dbReference>
<proteinExistence type="predicted"/>
<feature type="compositionally biased region" description="Basic residues" evidence="1">
    <location>
        <begin position="1"/>
        <end position="10"/>
    </location>
</feature>
<evidence type="ECO:0000313" key="3">
    <source>
        <dbReference type="Proteomes" id="UP000008068"/>
    </source>
</evidence>
<feature type="compositionally biased region" description="Polar residues" evidence="1">
    <location>
        <begin position="33"/>
        <end position="43"/>
    </location>
</feature>
<dbReference type="EMBL" id="GL379848">
    <property type="protein sequence ID" value="EGT54856.1"/>
    <property type="molecule type" value="Genomic_DNA"/>
</dbReference>
<gene>
    <name evidence="2" type="ORF">CAEBREN_01614</name>
</gene>
<dbReference type="AlphaFoldDB" id="G0N7V0"/>
<feature type="compositionally biased region" description="Polar residues" evidence="1">
    <location>
        <begin position="11"/>
        <end position="25"/>
    </location>
</feature>
<reference evidence="3" key="1">
    <citation type="submission" date="2011-07" db="EMBL/GenBank/DDBJ databases">
        <authorList>
            <consortium name="Caenorhabditis brenneri Sequencing and Analysis Consortium"/>
            <person name="Wilson R.K."/>
        </authorList>
    </citation>
    <scope>NUCLEOTIDE SEQUENCE [LARGE SCALE GENOMIC DNA]</scope>
    <source>
        <strain evidence="3">PB2801</strain>
    </source>
</reference>